<proteinExistence type="predicted"/>
<evidence type="ECO:0000313" key="3">
    <source>
        <dbReference type="Proteomes" id="UP000236584"/>
    </source>
</evidence>
<dbReference type="Gene3D" id="3.40.430.10">
    <property type="entry name" value="Dihydrofolate Reductase, subunit A"/>
    <property type="match status" value="1"/>
</dbReference>
<dbReference type="InterPro" id="IPR050765">
    <property type="entry name" value="Riboflavin_Biosynth_HTPR"/>
</dbReference>
<gene>
    <name evidence="2" type="ORF">C2R22_22035</name>
</gene>
<evidence type="ECO:0000259" key="1">
    <source>
        <dbReference type="Pfam" id="PF01872"/>
    </source>
</evidence>
<organism evidence="2 3">
    <name type="scientific">Salinigranum rubrum</name>
    <dbReference type="NCBI Taxonomy" id="755307"/>
    <lineage>
        <taxon>Archaea</taxon>
        <taxon>Methanobacteriati</taxon>
        <taxon>Methanobacteriota</taxon>
        <taxon>Stenosarchaea group</taxon>
        <taxon>Halobacteria</taxon>
        <taxon>Halobacteriales</taxon>
        <taxon>Haloferacaceae</taxon>
        <taxon>Salinigranum</taxon>
    </lineage>
</organism>
<dbReference type="Pfam" id="PF01872">
    <property type="entry name" value="RibD_C"/>
    <property type="match status" value="1"/>
</dbReference>
<feature type="domain" description="Bacterial bifunctional deaminase-reductase C-terminal" evidence="1">
    <location>
        <begin position="3"/>
        <end position="200"/>
    </location>
</feature>
<sequence>MTTVTANISTSLDGFVCGPNDSLENPLGDGGERLHEWVYDLASWREMHGMEGGKTGRDDKIFAESIENVGAVVMGRRMFDNGKGPWGDDPFEGHWGDDPPFGVPVFVLTHHARKPLKLGETTFTFVTDGIERVVERAKEAAGDADVSVAGGASAIQQSIEAELLDELEIHLVPALLGDGVPLFERSDVHSIELERTRVVESPAVTHLRFRVQSVGVRR</sequence>
<protein>
    <submittedName>
        <fullName evidence="2">Deaminase</fullName>
    </submittedName>
</protein>
<dbReference type="AlphaFoldDB" id="A0A2I8VQP4"/>
<dbReference type="OrthoDB" id="7348at2157"/>
<dbReference type="PANTHER" id="PTHR38011:SF12">
    <property type="entry name" value="BIFUNCTIONAL DEAMINASE-REDUCTASE DOMAIN PROTEIN"/>
    <property type="match status" value="1"/>
</dbReference>
<dbReference type="Proteomes" id="UP000236584">
    <property type="component" value="Plasmid unnamed1"/>
</dbReference>
<dbReference type="GeneID" id="35594833"/>
<dbReference type="InterPro" id="IPR002734">
    <property type="entry name" value="RibDG_C"/>
</dbReference>
<dbReference type="InterPro" id="IPR024072">
    <property type="entry name" value="DHFR-like_dom_sf"/>
</dbReference>
<dbReference type="GO" id="GO:0008703">
    <property type="term" value="F:5-amino-6-(5-phosphoribosylamino)uracil reductase activity"/>
    <property type="evidence" value="ECO:0007669"/>
    <property type="project" value="InterPro"/>
</dbReference>
<keyword evidence="3" id="KW-1185">Reference proteome</keyword>
<dbReference type="PANTHER" id="PTHR38011">
    <property type="entry name" value="DIHYDROFOLATE REDUCTASE FAMILY PROTEIN (AFU_ORTHOLOGUE AFUA_8G06820)"/>
    <property type="match status" value="1"/>
</dbReference>
<reference evidence="2 3" key="1">
    <citation type="submission" date="2018-01" db="EMBL/GenBank/DDBJ databases">
        <title>Complete genome sequence of Salinigranum rubrum GX10T, an extremely halophilic archaeon isolated from a marine solar saltern.</title>
        <authorList>
            <person name="Han S."/>
        </authorList>
    </citation>
    <scope>NUCLEOTIDE SEQUENCE [LARGE SCALE GENOMIC DNA]</scope>
    <source>
        <strain evidence="2 3">GX10</strain>
        <plasmid evidence="3">Plasmid unnamed1</plasmid>
    </source>
</reference>
<dbReference type="SUPFAM" id="SSF53597">
    <property type="entry name" value="Dihydrofolate reductase-like"/>
    <property type="match status" value="1"/>
</dbReference>
<dbReference type="EMBL" id="CP026310">
    <property type="protein sequence ID" value="AUV84238.1"/>
    <property type="molecule type" value="Genomic_DNA"/>
</dbReference>
<evidence type="ECO:0000313" key="2">
    <source>
        <dbReference type="EMBL" id="AUV84238.1"/>
    </source>
</evidence>
<geneLocation type="plasmid" evidence="2">
    <name>unnamed1</name>
</geneLocation>
<name>A0A2I8VQP4_9EURY</name>
<dbReference type="RefSeq" id="WP_103427926.1">
    <property type="nucleotide sequence ID" value="NZ_CP026310.1"/>
</dbReference>
<dbReference type="KEGG" id="srub:C2R22_22035"/>
<keyword evidence="2" id="KW-0614">Plasmid</keyword>
<dbReference type="GO" id="GO:0009231">
    <property type="term" value="P:riboflavin biosynthetic process"/>
    <property type="evidence" value="ECO:0007669"/>
    <property type="project" value="InterPro"/>
</dbReference>
<accession>A0A2I8VQP4</accession>